<dbReference type="InterPro" id="IPR056237">
    <property type="entry name" value="ANKLE2_3rd"/>
</dbReference>
<dbReference type="PANTHER" id="PTHR12349:SF4">
    <property type="entry name" value="ANKYRIN REPEAT AND LEM DOMAIN-CONTAINING PROTEIN 2"/>
    <property type="match status" value="1"/>
</dbReference>
<feature type="compositionally biased region" description="Low complexity" evidence="8">
    <location>
        <begin position="196"/>
        <end position="212"/>
    </location>
</feature>
<evidence type="ECO:0000256" key="8">
    <source>
        <dbReference type="SAM" id="MobiDB-lite"/>
    </source>
</evidence>
<feature type="region of interest" description="Disordered" evidence="8">
    <location>
        <begin position="196"/>
        <end position="244"/>
    </location>
</feature>
<evidence type="ECO:0000256" key="7">
    <source>
        <dbReference type="PROSITE-ProRule" id="PRU00023"/>
    </source>
</evidence>
<dbReference type="GO" id="GO:0051721">
    <property type="term" value="F:protein phosphatase 2A binding"/>
    <property type="evidence" value="ECO:0007669"/>
    <property type="project" value="TreeGrafter"/>
</dbReference>
<dbReference type="GO" id="GO:0031468">
    <property type="term" value="P:nuclear membrane reassembly"/>
    <property type="evidence" value="ECO:0007669"/>
    <property type="project" value="UniProtKB-ARBA"/>
</dbReference>
<dbReference type="Pfam" id="PF24567">
    <property type="entry name" value="ANKLE2_3rd"/>
    <property type="match status" value="1"/>
</dbReference>
<protein>
    <recommendedName>
        <fullName evidence="9">ANKLE2 third alpha/beta domain-containing protein</fullName>
    </recommendedName>
</protein>
<dbReference type="FunFam" id="1.25.40.20:FF:000072">
    <property type="entry name" value="Ankyrin repeat and LEM domain containing 2"/>
    <property type="match status" value="1"/>
</dbReference>
<feature type="region of interest" description="Disordered" evidence="8">
    <location>
        <begin position="1157"/>
        <end position="1189"/>
    </location>
</feature>
<feature type="region of interest" description="Disordered" evidence="8">
    <location>
        <begin position="128"/>
        <end position="152"/>
    </location>
</feature>
<comment type="similarity">
    <text evidence="2">Belongs to the ANKLE2 family.</text>
</comment>
<evidence type="ECO:0000313" key="11">
    <source>
        <dbReference type="Proteomes" id="UP001500889"/>
    </source>
</evidence>
<evidence type="ECO:0000256" key="2">
    <source>
        <dbReference type="ARBA" id="ARBA00007597"/>
    </source>
</evidence>
<keyword evidence="6" id="KW-0131">Cell cycle</keyword>
<evidence type="ECO:0000259" key="9">
    <source>
        <dbReference type="Pfam" id="PF24567"/>
    </source>
</evidence>
<organism evidence="10 11">
    <name type="scientific">Drosophila madeirensis</name>
    <name type="common">Fruit fly</name>
    <dbReference type="NCBI Taxonomy" id="30013"/>
    <lineage>
        <taxon>Eukaryota</taxon>
        <taxon>Metazoa</taxon>
        <taxon>Ecdysozoa</taxon>
        <taxon>Arthropoda</taxon>
        <taxon>Hexapoda</taxon>
        <taxon>Insecta</taxon>
        <taxon>Pterygota</taxon>
        <taxon>Neoptera</taxon>
        <taxon>Endopterygota</taxon>
        <taxon>Diptera</taxon>
        <taxon>Brachycera</taxon>
        <taxon>Muscomorpha</taxon>
        <taxon>Ephydroidea</taxon>
        <taxon>Drosophilidae</taxon>
        <taxon>Drosophila</taxon>
        <taxon>Sophophora</taxon>
    </lineage>
</organism>
<dbReference type="SMART" id="SM00248">
    <property type="entry name" value="ANK"/>
    <property type="match status" value="2"/>
</dbReference>
<reference evidence="10 11" key="1">
    <citation type="submission" date="2024-02" db="EMBL/GenBank/DDBJ databases">
        <title>A chromosome-level genome assembly of Drosophila madeirensis, a fruit fly species endemic to Madeira island.</title>
        <authorList>
            <person name="Tomihara K."/>
            <person name="Llopart A."/>
            <person name="Yamamoto D."/>
        </authorList>
    </citation>
    <scope>NUCLEOTIDE SEQUENCE [LARGE SCALE GENOMIC DNA]</scope>
    <source>
        <strain evidence="10 11">RF1</strain>
    </source>
</reference>
<evidence type="ECO:0000256" key="1">
    <source>
        <dbReference type="ARBA" id="ARBA00004240"/>
    </source>
</evidence>
<evidence type="ECO:0000256" key="6">
    <source>
        <dbReference type="ARBA" id="ARBA00023306"/>
    </source>
</evidence>
<sequence length="1189" mass="130032">MSYFGVYIPPSKAGFEGTAAQCAGSIAAVNIKPVPESSSSSAINNNTTVTAAADYPNADSYEDPEYPPDSPLWLIFTDKSKALDVLRHYKEARLREFPNREQAESYVQFGFESIESLKRFGKAKPVSKPLAMSNNFKPSSSGSTDGPYSTSPTAISSISSLAASMSSRLVVTPPIASLPSISINISSNKSAANVSINGSTTTNSHSNSNSSGTGPGTGAKHEAGTSSSSSSTGERPPFRAPSKQELVEFRKQIETGNIERVQRIVWENPRFLISNGDTPTSLKEGCRYNAMHICAQVNQARVAETLLKIITDREFTLQYAGKKANGEMCATLNDNLLDYYLNMPDKARGETPLHFAVKNGHVAVVEVLISYPQCKSLANFEGKEPKDIICLRAPHAAPEVFQKLVLLLGNPHYVPVLRSAANEVPPQVGQPFTPNKPPNLQQKTNEHEGLTTDLTISALAGPMSRERAMHFYRRWKTPPRIGSNNMSPLAISPFASPVKVTPTKSIFNRSLNGNGGGAGSSSPLASSPAGRRTLFSPKGVTTSSPKPLLLDGKDCVNNNNNNNNCLIKRMGGSMELPGTPIRQMKPDLFMAYRGQVESSLCLDDSMLDIDASMRDMSISMNKSMNVSQMNDSFRERHIKNSDIEKGLEVVGRQLARQEHLEWREHWDFLDSFVDISTPIGLERLEGYLQKKAEQAEIAEKSDQAWSFIQYLDMVTGDQQQQQQKHRVGKAVASPAAAGGASAGADAVSTTQVMTPYTCVEKSLQVFAKRITKTLINNIGNMVSINDTLLCELKRLKSLIVSFKDDARFNIVDFNKVHSRIAHLVASYVDHSQEVNVAIRLQLRQMLRRLLQLHDERRGHLGCVCASLLLMLEEAPDHAVQLPDALKTEVRCLFAWQAEESCACIWDANLSRKTSRRKRTESMKRAAAEVQDSPAPGSPTATVAAAANVLRAKVQDGAWRNVDNDDDEDSSDENCFYDATDVWPEQQVSSSEDEEQFHTPDQHMSPRASISLEARYELFIFGKEPTKRDLDVLNAIFHVDVEKETLPHVHAWKTVMENYSAAEMDLFPSPTKPTLSQSSIQPKRLFSTPKLNVVSAPPSNGLAAVSEPIQKPVSQPVAAAPAASPVPAFAAAAAATVSQSFHTPINKVRGLFSKYREVRPTPEDDSPLVSVNGGRLPSSRASLTLDDSSD</sequence>
<feature type="compositionally biased region" description="Low complexity" evidence="8">
    <location>
        <begin position="520"/>
        <end position="532"/>
    </location>
</feature>
<dbReference type="InterPro" id="IPR002110">
    <property type="entry name" value="Ankyrin_rpt"/>
</dbReference>
<dbReference type="GO" id="GO:0051301">
    <property type="term" value="P:cell division"/>
    <property type="evidence" value="ECO:0007669"/>
    <property type="project" value="UniProtKB-KW"/>
</dbReference>
<dbReference type="Pfam" id="PF12796">
    <property type="entry name" value="Ank_2"/>
    <property type="match status" value="1"/>
</dbReference>
<proteinExistence type="inferred from homology"/>
<dbReference type="GO" id="GO:0005783">
    <property type="term" value="C:endoplasmic reticulum"/>
    <property type="evidence" value="ECO:0007669"/>
    <property type="project" value="UniProtKB-SubCell"/>
</dbReference>
<dbReference type="PROSITE" id="PS50297">
    <property type="entry name" value="ANK_REP_REGION"/>
    <property type="match status" value="1"/>
</dbReference>
<keyword evidence="5 7" id="KW-0040">ANK repeat</keyword>
<feature type="region of interest" description="Disordered" evidence="8">
    <location>
        <begin position="506"/>
        <end position="554"/>
    </location>
</feature>
<dbReference type="PROSITE" id="PS50088">
    <property type="entry name" value="ANK_REPEAT"/>
    <property type="match status" value="1"/>
</dbReference>
<dbReference type="InterPro" id="IPR036770">
    <property type="entry name" value="Ankyrin_rpt-contain_sf"/>
</dbReference>
<evidence type="ECO:0000313" key="10">
    <source>
        <dbReference type="EMBL" id="BFG02258.1"/>
    </source>
</evidence>
<dbReference type="AlphaFoldDB" id="A0AAU9G1F9"/>
<feature type="domain" description="ANKLE2 third alpha/beta" evidence="9">
    <location>
        <begin position="413"/>
        <end position="480"/>
    </location>
</feature>
<comment type="subcellular location">
    <subcellularLocation>
        <location evidence="1">Endoplasmic reticulum</location>
    </subcellularLocation>
</comment>
<evidence type="ECO:0000256" key="5">
    <source>
        <dbReference type="ARBA" id="ARBA00023043"/>
    </source>
</evidence>
<feature type="region of interest" description="Disordered" evidence="8">
    <location>
        <begin position="915"/>
        <end position="939"/>
    </location>
</feature>
<dbReference type="PANTHER" id="PTHR12349">
    <property type="entry name" value="ANKYRIN REPEAT AND LEM DOMAIN-CONTAINING PROTEIN 2"/>
    <property type="match status" value="1"/>
</dbReference>
<feature type="compositionally biased region" description="Polar residues" evidence="8">
    <location>
        <begin position="1178"/>
        <end position="1189"/>
    </location>
</feature>
<dbReference type="EMBL" id="AP029266">
    <property type="protein sequence ID" value="BFG02258.1"/>
    <property type="molecule type" value="Genomic_DNA"/>
</dbReference>
<keyword evidence="11" id="KW-1185">Reference proteome</keyword>
<accession>A0AAU9G1F9</accession>
<keyword evidence="4" id="KW-0256">Endoplasmic reticulum</keyword>
<name>A0AAU9G1F9_DROMD</name>
<feature type="compositionally biased region" description="Polar residues" evidence="8">
    <location>
        <begin position="132"/>
        <end position="148"/>
    </location>
</feature>
<keyword evidence="3" id="KW-0132">Cell division</keyword>
<dbReference type="Gene3D" id="1.25.40.20">
    <property type="entry name" value="Ankyrin repeat-containing domain"/>
    <property type="match status" value="1"/>
</dbReference>
<evidence type="ECO:0000256" key="3">
    <source>
        <dbReference type="ARBA" id="ARBA00022618"/>
    </source>
</evidence>
<dbReference type="GO" id="GO:0007399">
    <property type="term" value="P:nervous system development"/>
    <property type="evidence" value="ECO:0007669"/>
    <property type="project" value="UniProtKB-ARBA"/>
</dbReference>
<dbReference type="Proteomes" id="UP001500889">
    <property type="component" value="Chromosome A"/>
</dbReference>
<gene>
    <name evidence="10" type="ORF">DMAD_01819</name>
</gene>
<feature type="repeat" description="ANK" evidence="7">
    <location>
        <begin position="348"/>
        <end position="370"/>
    </location>
</feature>
<dbReference type="SUPFAM" id="SSF48403">
    <property type="entry name" value="Ankyrin repeat"/>
    <property type="match status" value="1"/>
</dbReference>
<evidence type="ECO:0000256" key="4">
    <source>
        <dbReference type="ARBA" id="ARBA00022824"/>
    </source>
</evidence>